<keyword evidence="2" id="KW-1185">Reference proteome</keyword>
<sequence>MWNRWYLNRIGHATGVPAGAPDPERIRAAVQPGGYLEDGAAEDWSRLATTAAGLEVLSDNDIRVDQATRQRISGWLDARAAELTNPYQACTLRAATRALGLADPAAIRAQAGLGDDDRLLVTGVDELAGRAELDPATLAKAALTRRATGQSDSALDRRALIALSGAVPAEITKEAATRWVNLRQLQIRLAPDLPLPRLTDWRPTNRAERLTAWRLLGLTSDAAPPRLRAELATLPGLLTREAGALSLRELRAGVESLRRNNIPAPTTAIARAVTATCPPPPTRCG</sequence>
<dbReference type="AlphaFoldDB" id="A0A7W7FV29"/>
<evidence type="ECO:0000313" key="2">
    <source>
        <dbReference type="Proteomes" id="UP000533598"/>
    </source>
</evidence>
<name>A0A7W7FV29_9PSEU</name>
<proteinExistence type="predicted"/>
<protein>
    <submittedName>
        <fullName evidence="1">Uncharacterized protein</fullName>
    </submittedName>
</protein>
<organism evidence="1 2">
    <name type="scientific">Crossiella cryophila</name>
    <dbReference type="NCBI Taxonomy" id="43355"/>
    <lineage>
        <taxon>Bacteria</taxon>
        <taxon>Bacillati</taxon>
        <taxon>Actinomycetota</taxon>
        <taxon>Actinomycetes</taxon>
        <taxon>Pseudonocardiales</taxon>
        <taxon>Pseudonocardiaceae</taxon>
        <taxon>Crossiella</taxon>
    </lineage>
</organism>
<comment type="caution">
    <text evidence="1">The sequence shown here is derived from an EMBL/GenBank/DDBJ whole genome shotgun (WGS) entry which is preliminary data.</text>
</comment>
<accession>A0A7W7FV29</accession>
<gene>
    <name evidence="1" type="ORF">HNR67_004201</name>
</gene>
<reference evidence="1 2" key="1">
    <citation type="submission" date="2020-08" db="EMBL/GenBank/DDBJ databases">
        <title>Sequencing the genomes of 1000 actinobacteria strains.</title>
        <authorList>
            <person name="Klenk H.-P."/>
        </authorList>
    </citation>
    <scope>NUCLEOTIDE SEQUENCE [LARGE SCALE GENOMIC DNA]</scope>
    <source>
        <strain evidence="1 2">DSM 44230</strain>
    </source>
</reference>
<dbReference type="Proteomes" id="UP000533598">
    <property type="component" value="Unassembled WGS sequence"/>
</dbReference>
<dbReference type="RefSeq" id="WP_185003955.1">
    <property type="nucleotide sequence ID" value="NZ_BAAAUI010000041.1"/>
</dbReference>
<dbReference type="EMBL" id="JACHMH010000001">
    <property type="protein sequence ID" value="MBB4678083.1"/>
    <property type="molecule type" value="Genomic_DNA"/>
</dbReference>
<evidence type="ECO:0000313" key="1">
    <source>
        <dbReference type="EMBL" id="MBB4678083.1"/>
    </source>
</evidence>